<dbReference type="InterPro" id="IPR044844">
    <property type="entry name" value="Trans_IPPS_euk-type"/>
</dbReference>
<dbReference type="Pfam" id="PF00494">
    <property type="entry name" value="SQS_PSY"/>
    <property type="match status" value="1"/>
</dbReference>
<dbReference type="AlphaFoldDB" id="A0A251X8M0"/>
<dbReference type="PROSITE" id="PS01044">
    <property type="entry name" value="SQUALEN_PHYTOEN_SYN_1"/>
    <property type="match status" value="1"/>
</dbReference>
<dbReference type="CDD" id="cd00683">
    <property type="entry name" value="Trans_IPPS_HH"/>
    <property type="match status" value="1"/>
</dbReference>
<evidence type="ECO:0000313" key="3">
    <source>
        <dbReference type="Proteomes" id="UP000194798"/>
    </source>
</evidence>
<proteinExistence type="predicted"/>
<dbReference type="Proteomes" id="UP000194798">
    <property type="component" value="Unassembled WGS sequence"/>
</dbReference>
<dbReference type="InterPro" id="IPR002060">
    <property type="entry name" value="Squ/phyt_synthse"/>
</dbReference>
<dbReference type="Gene3D" id="1.10.600.10">
    <property type="entry name" value="Farnesyl Diphosphate Synthase"/>
    <property type="match status" value="1"/>
</dbReference>
<dbReference type="PANTHER" id="PTHR11626">
    <property type="entry name" value="FARNESYL-DIPHOSPHATE FARNESYLTRANSFERASE"/>
    <property type="match status" value="1"/>
</dbReference>
<dbReference type="SFLD" id="SFLDS00005">
    <property type="entry name" value="Isoprenoid_Synthase_Type_I"/>
    <property type="match status" value="1"/>
</dbReference>
<dbReference type="OrthoDB" id="9807580at2"/>
<gene>
    <name evidence="2" type="ORF">TPSD3_06685</name>
</gene>
<accession>A0A251X8M0</accession>
<keyword evidence="3" id="KW-1185">Reference proteome</keyword>
<dbReference type="GO" id="GO:0045338">
    <property type="term" value="P:farnesyl diphosphate metabolic process"/>
    <property type="evidence" value="ECO:0007669"/>
    <property type="project" value="InterPro"/>
</dbReference>
<keyword evidence="1" id="KW-0808">Transferase</keyword>
<dbReference type="InterPro" id="IPR019845">
    <property type="entry name" value="Squalene/phytoene_synthase_CS"/>
</dbReference>
<dbReference type="SFLD" id="SFLDG01018">
    <property type="entry name" value="Squalene/Phytoene_Synthase_Lik"/>
    <property type="match status" value="1"/>
</dbReference>
<dbReference type="InterPro" id="IPR033904">
    <property type="entry name" value="Trans_IPPS_HH"/>
</dbReference>
<evidence type="ECO:0000256" key="1">
    <source>
        <dbReference type="ARBA" id="ARBA00022679"/>
    </source>
</evidence>
<dbReference type="EMBL" id="MSLT01000012">
    <property type="protein sequence ID" value="OUD14023.1"/>
    <property type="molecule type" value="Genomic_DNA"/>
</dbReference>
<sequence>MRNDSDALNYQNEILKGVSRTFALTIPQLPLPLRRVVGNAYLLCRIADTIEDDPDLSVEIKKIFSQQFIQVLAGDYSAEQFAHALTPQLSAAILPAERDLIAHTATVVSLTHCFNARQQASLLRCVQIMTAGMSHFQQHCSRAGLADLPELDRYCYHVAGVVGEMLTELFCDYSPDIAANEKQLYLLSVSFGQGLQMTNILKDIWDDWQRGVCWLPRDIFLAHEFDLQQLNPEQYHDKFGSGLKELIAIATEHLKNALDYTLLIPKKEIGIRRFCLWALGMAILTLRKINQHPNFNCSQQVKISRNSVRATVMISNITAQHDLLLKLIFATLSRPLLIKTK</sequence>
<dbReference type="RefSeq" id="WP_086487810.1">
    <property type="nucleotide sequence ID" value="NZ_MSLT01000012.1"/>
</dbReference>
<reference evidence="2 3" key="1">
    <citation type="submission" date="2016-12" db="EMBL/GenBank/DDBJ databases">
        <title>Thioflexothrix psekupsii D3 genome sequencing and assembly.</title>
        <authorList>
            <person name="Fomenkov A."/>
            <person name="Vincze T."/>
            <person name="Grabovich M."/>
            <person name="Anton B.P."/>
            <person name="Dubinina G."/>
            <person name="Orlova M."/>
            <person name="Belousova E."/>
            <person name="Roberts R.J."/>
        </authorList>
    </citation>
    <scope>NUCLEOTIDE SEQUENCE [LARGE SCALE GENOMIC DNA]</scope>
    <source>
        <strain evidence="2">D3</strain>
    </source>
</reference>
<dbReference type="SUPFAM" id="SSF48576">
    <property type="entry name" value="Terpenoid synthases"/>
    <property type="match status" value="1"/>
</dbReference>
<evidence type="ECO:0000313" key="2">
    <source>
        <dbReference type="EMBL" id="OUD14023.1"/>
    </source>
</evidence>
<name>A0A251X8M0_9GAMM</name>
<dbReference type="GO" id="GO:0051996">
    <property type="term" value="F:squalene synthase [NAD(P)H] activity"/>
    <property type="evidence" value="ECO:0007669"/>
    <property type="project" value="InterPro"/>
</dbReference>
<dbReference type="GO" id="GO:0016117">
    <property type="term" value="P:carotenoid biosynthetic process"/>
    <property type="evidence" value="ECO:0007669"/>
    <property type="project" value="UniProtKB-ARBA"/>
</dbReference>
<organism evidence="2 3">
    <name type="scientific">Thioflexithrix psekupsensis</name>
    <dbReference type="NCBI Taxonomy" id="1570016"/>
    <lineage>
        <taxon>Bacteria</taxon>
        <taxon>Pseudomonadati</taxon>
        <taxon>Pseudomonadota</taxon>
        <taxon>Gammaproteobacteria</taxon>
        <taxon>Thiotrichales</taxon>
        <taxon>Thioflexithrix</taxon>
    </lineage>
</organism>
<protein>
    <submittedName>
        <fullName evidence="2">Phytoene synthase</fullName>
    </submittedName>
</protein>
<comment type="caution">
    <text evidence="2">The sequence shown here is derived from an EMBL/GenBank/DDBJ whole genome shotgun (WGS) entry which is preliminary data.</text>
</comment>
<dbReference type="InterPro" id="IPR008949">
    <property type="entry name" value="Isoprenoid_synthase_dom_sf"/>
</dbReference>
<dbReference type="PANTHER" id="PTHR11626:SF2">
    <property type="entry name" value="SQUALENE SYNTHASE"/>
    <property type="match status" value="1"/>
</dbReference>